<name>A0A428SYR8_9HYPO</name>
<dbReference type="SMART" id="SM00823">
    <property type="entry name" value="PKS_PP"/>
    <property type="match status" value="2"/>
</dbReference>
<evidence type="ECO:0000256" key="6">
    <source>
        <dbReference type="ARBA" id="ARBA00022737"/>
    </source>
</evidence>
<evidence type="ECO:0000256" key="7">
    <source>
        <dbReference type="ARBA" id="ARBA00023268"/>
    </source>
</evidence>
<dbReference type="GO" id="GO:0008168">
    <property type="term" value="F:methyltransferase activity"/>
    <property type="evidence" value="ECO:0007669"/>
    <property type="project" value="UniProtKB-KW"/>
</dbReference>
<proteinExistence type="predicted"/>
<evidence type="ECO:0000256" key="2">
    <source>
        <dbReference type="ARBA" id="ARBA00022553"/>
    </source>
</evidence>
<dbReference type="PANTHER" id="PTHR45527">
    <property type="entry name" value="NONRIBOSOMAL PEPTIDE SYNTHETASE"/>
    <property type="match status" value="1"/>
</dbReference>
<dbReference type="GO" id="GO:0044550">
    <property type="term" value="P:secondary metabolite biosynthetic process"/>
    <property type="evidence" value="ECO:0007669"/>
    <property type="project" value="TreeGrafter"/>
</dbReference>
<feature type="domain" description="Carrier" evidence="8">
    <location>
        <begin position="320"/>
        <end position="394"/>
    </location>
</feature>
<keyword evidence="6" id="KW-0677">Repeat</keyword>
<dbReference type="PANTHER" id="PTHR45527:SF1">
    <property type="entry name" value="FATTY ACID SYNTHASE"/>
    <property type="match status" value="1"/>
</dbReference>
<dbReference type="Proteomes" id="UP000288429">
    <property type="component" value="Unassembled WGS sequence"/>
</dbReference>
<feature type="domain" description="Carrier" evidence="8">
    <location>
        <begin position="414"/>
        <end position="488"/>
    </location>
</feature>
<dbReference type="InterPro" id="IPR036736">
    <property type="entry name" value="ACP-like_sf"/>
</dbReference>
<dbReference type="GO" id="GO:0031177">
    <property type="term" value="F:phosphopantetheine binding"/>
    <property type="evidence" value="ECO:0007669"/>
    <property type="project" value="InterPro"/>
</dbReference>
<keyword evidence="1" id="KW-0596">Phosphopantetheine</keyword>
<evidence type="ECO:0000313" key="9">
    <source>
        <dbReference type="EMBL" id="RSL94850.1"/>
    </source>
</evidence>
<dbReference type="Gene3D" id="1.10.1200.10">
    <property type="entry name" value="ACP-like"/>
    <property type="match status" value="2"/>
</dbReference>
<dbReference type="GO" id="GO:0032259">
    <property type="term" value="P:methylation"/>
    <property type="evidence" value="ECO:0007669"/>
    <property type="project" value="UniProtKB-KW"/>
</dbReference>
<evidence type="ECO:0000256" key="1">
    <source>
        <dbReference type="ARBA" id="ARBA00022450"/>
    </source>
</evidence>
<reference evidence="9 10" key="1">
    <citation type="submission" date="2017-06" db="EMBL/GenBank/DDBJ databases">
        <title>Cmopartive genomic analysis of Ambrosia Fusariam Clade fungi.</title>
        <authorList>
            <person name="Stajich J.E."/>
            <person name="Carrillo J."/>
            <person name="Kijimoto T."/>
            <person name="Eskalen A."/>
            <person name="O'Donnell K."/>
            <person name="Kasson M."/>
        </authorList>
    </citation>
    <scope>NUCLEOTIDE SEQUENCE [LARGE SCALE GENOMIC DNA]</scope>
    <source>
        <strain evidence="9 10">NRRL 20438</strain>
    </source>
</reference>
<keyword evidence="10" id="KW-1185">Reference proteome</keyword>
<gene>
    <name evidence="9" type="ORF">CDV31_014138</name>
</gene>
<accession>A0A428SYR8</accession>
<dbReference type="FunFam" id="3.30.300.30:FF:000084">
    <property type="entry name" value="Enniatin synthase"/>
    <property type="match status" value="1"/>
</dbReference>
<dbReference type="AlphaFoldDB" id="A0A428SYR8"/>
<dbReference type="EMBL" id="NIZV01000311">
    <property type="protein sequence ID" value="RSL94850.1"/>
    <property type="molecule type" value="Genomic_DNA"/>
</dbReference>
<dbReference type="PROSITE" id="PS00012">
    <property type="entry name" value="PHOSPHOPANTETHEINE"/>
    <property type="match status" value="2"/>
</dbReference>
<keyword evidence="5" id="KW-0808">Transferase</keyword>
<dbReference type="GO" id="GO:0005829">
    <property type="term" value="C:cytosol"/>
    <property type="evidence" value="ECO:0007669"/>
    <property type="project" value="TreeGrafter"/>
</dbReference>
<dbReference type="InterPro" id="IPR006162">
    <property type="entry name" value="Ppantetheine_attach_site"/>
</dbReference>
<sequence length="545" mass="61320">MTKIVRTNATNRHFLAARAIRSLGNNATKDSVRQKIAELEEREEELLVEPAFFTTLQDRYPDLINHVEILPKNMQTTNELSAYRYAAVVHICDPKESAQPVHVIEEDDWVDFQASQMDRNSLLDHLRNSKDSMTLAISNIPFAKTSFERQIFECLENDNMDKATDLADGAAWISAVRSGAESRASLSIPELYQLAKESGFSLEVSAARQWSQNGVFEAVFHHYPSPAETRRTLIKFPTDNQVRGSTVLANRPLQGLQRRRAALQVFEWLQSLLPSYMIPSSIMVLDQMPLNANGKVDRKELTRKARILPKHQTAPSAPTLPIGDIEAIPCDEATAMFGMKVDASDDFFKLGGHSLLATKLISRVEHRFNVRVTVKDVFDNPVFAHLAVLIRQGLASRSTLTNGQDKQSWSSRVAPRTDTEIILCNEVSKLLGIQVGITDNFFDLGGHSMMATKLAMRIGRQLDTTIVVKDIFDYPVLFQLAKKLESTGSETYKDDAQVDNYNPFELLSLQNAQDFIRGEICTKLNLSFDAVQDTYQSTQMQKSFK</sequence>
<dbReference type="InterPro" id="IPR009081">
    <property type="entry name" value="PP-bd_ACP"/>
</dbReference>
<keyword evidence="3" id="KW-0436">Ligase</keyword>
<keyword evidence="4" id="KW-0489">Methyltransferase</keyword>
<evidence type="ECO:0000256" key="3">
    <source>
        <dbReference type="ARBA" id="ARBA00022598"/>
    </source>
</evidence>
<dbReference type="SUPFAM" id="SSF47336">
    <property type="entry name" value="ACP-like"/>
    <property type="match status" value="2"/>
</dbReference>
<organism evidence="9 10">
    <name type="scientific">Fusarium ambrosium</name>
    <dbReference type="NCBI Taxonomy" id="131363"/>
    <lineage>
        <taxon>Eukaryota</taxon>
        <taxon>Fungi</taxon>
        <taxon>Dikarya</taxon>
        <taxon>Ascomycota</taxon>
        <taxon>Pezizomycotina</taxon>
        <taxon>Sordariomycetes</taxon>
        <taxon>Hypocreomycetidae</taxon>
        <taxon>Hypocreales</taxon>
        <taxon>Nectriaceae</taxon>
        <taxon>Fusarium</taxon>
        <taxon>Fusarium solani species complex</taxon>
    </lineage>
</organism>
<dbReference type="GO" id="GO:0043041">
    <property type="term" value="P:amino acid activation for nonribosomal peptide biosynthetic process"/>
    <property type="evidence" value="ECO:0007669"/>
    <property type="project" value="TreeGrafter"/>
</dbReference>
<dbReference type="GO" id="GO:0016874">
    <property type="term" value="F:ligase activity"/>
    <property type="evidence" value="ECO:0007669"/>
    <property type="project" value="UniProtKB-KW"/>
</dbReference>
<dbReference type="SUPFAM" id="SSF56801">
    <property type="entry name" value="Acetyl-CoA synthetase-like"/>
    <property type="match status" value="1"/>
</dbReference>
<keyword evidence="7" id="KW-0511">Multifunctional enzyme</keyword>
<dbReference type="PROSITE" id="PS50075">
    <property type="entry name" value="CARRIER"/>
    <property type="match status" value="2"/>
</dbReference>
<dbReference type="Gene3D" id="3.30.300.30">
    <property type="match status" value="1"/>
</dbReference>
<evidence type="ECO:0000256" key="5">
    <source>
        <dbReference type="ARBA" id="ARBA00022679"/>
    </source>
</evidence>
<keyword evidence="2" id="KW-0597">Phosphoprotein</keyword>
<dbReference type="Pfam" id="PF00550">
    <property type="entry name" value="PP-binding"/>
    <property type="match status" value="2"/>
</dbReference>
<protein>
    <submittedName>
        <fullName evidence="9">Enniatin synthase</fullName>
    </submittedName>
</protein>
<evidence type="ECO:0000259" key="8">
    <source>
        <dbReference type="PROSITE" id="PS50075"/>
    </source>
</evidence>
<comment type="caution">
    <text evidence="9">The sequence shown here is derived from an EMBL/GenBank/DDBJ whole genome shotgun (WGS) entry which is preliminary data.</text>
</comment>
<dbReference type="InterPro" id="IPR045851">
    <property type="entry name" value="AMP-bd_C_sf"/>
</dbReference>
<evidence type="ECO:0000313" key="10">
    <source>
        <dbReference type="Proteomes" id="UP000288429"/>
    </source>
</evidence>
<dbReference type="InterPro" id="IPR020806">
    <property type="entry name" value="PKS_PP-bd"/>
</dbReference>
<evidence type="ECO:0000256" key="4">
    <source>
        <dbReference type="ARBA" id="ARBA00022603"/>
    </source>
</evidence>